<dbReference type="GO" id="GO:0006567">
    <property type="term" value="P:L-threonine catabolic process"/>
    <property type="evidence" value="ECO:0007669"/>
    <property type="project" value="TreeGrafter"/>
</dbReference>
<dbReference type="PROSITE" id="PS00165">
    <property type="entry name" value="DEHYDRATASE_SER_THR"/>
    <property type="match status" value="1"/>
</dbReference>
<evidence type="ECO:0000256" key="3">
    <source>
        <dbReference type="ARBA" id="ARBA00022898"/>
    </source>
</evidence>
<evidence type="ECO:0000313" key="6">
    <source>
        <dbReference type="EMBL" id="CAB4789159.1"/>
    </source>
</evidence>
<comment type="similarity">
    <text evidence="2">Belongs to the serine/threonine dehydratase family.</text>
</comment>
<keyword evidence="4" id="KW-0456">Lyase</keyword>
<name>A0A6J6WYG2_9ZZZZ</name>
<accession>A0A6J6WYG2</accession>
<dbReference type="GO" id="GO:0009097">
    <property type="term" value="P:isoleucine biosynthetic process"/>
    <property type="evidence" value="ECO:0007669"/>
    <property type="project" value="TreeGrafter"/>
</dbReference>
<dbReference type="GO" id="GO:0006565">
    <property type="term" value="P:L-serine catabolic process"/>
    <property type="evidence" value="ECO:0007669"/>
    <property type="project" value="TreeGrafter"/>
</dbReference>
<gene>
    <name evidence="6" type="ORF">UFOPK2958_01032</name>
</gene>
<dbReference type="InterPro" id="IPR050147">
    <property type="entry name" value="Ser/Thr_Dehydratase"/>
</dbReference>
<evidence type="ECO:0000259" key="5">
    <source>
        <dbReference type="Pfam" id="PF00291"/>
    </source>
</evidence>
<dbReference type="EMBL" id="CAFAAB010000122">
    <property type="protein sequence ID" value="CAB4789159.1"/>
    <property type="molecule type" value="Genomic_DNA"/>
</dbReference>
<keyword evidence="3" id="KW-0663">Pyridoxal phosphate</keyword>
<evidence type="ECO:0000256" key="4">
    <source>
        <dbReference type="ARBA" id="ARBA00023239"/>
    </source>
</evidence>
<organism evidence="6">
    <name type="scientific">freshwater metagenome</name>
    <dbReference type="NCBI Taxonomy" id="449393"/>
    <lineage>
        <taxon>unclassified sequences</taxon>
        <taxon>metagenomes</taxon>
        <taxon>ecological metagenomes</taxon>
    </lineage>
</organism>
<dbReference type="GO" id="GO:0004794">
    <property type="term" value="F:threonine deaminase activity"/>
    <property type="evidence" value="ECO:0007669"/>
    <property type="project" value="TreeGrafter"/>
</dbReference>
<dbReference type="PANTHER" id="PTHR48078">
    <property type="entry name" value="THREONINE DEHYDRATASE, MITOCHONDRIAL-RELATED"/>
    <property type="match status" value="1"/>
</dbReference>
<dbReference type="GO" id="GO:0003941">
    <property type="term" value="F:L-serine ammonia-lyase activity"/>
    <property type="evidence" value="ECO:0007669"/>
    <property type="project" value="TreeGrafter"/>
</dbReference>
<feature type="domain" description="Tryptophan synthase beta chain-like PALP" evidence="5">
    <location>
        <begin position="24"/>
        <end position="308"/>
    </location>
</feature>
<protein>
    <submittedName>
        <fullName evidence="6">Unannotated protein</fullName>
    </submittedName>
</protein>
<dbReference type="Gene3D" id="3.40.50.1100">
    <property type="match status" value="2"/>
</dbReference>
<dbReference type="AlphaFoldDB" id="A0A6J6WYG2"/>
<dbReference type="Pfam" id="PF00291">
    <property type="entry name" value="PALP"/>
    <property type="match status" value="1"/>
</dbReference>
<dbReference type="SUPFAM" id="SSF53686">
    <property type="entry name" value="Tryptophan synthase beta subunit-like PLP-dependent enzymes"/>
    <property type="match status" value="1"/>
</dbReference>
<dbReference type="FunFam" id="3.40.50.1100:FF:000005">
    <property type="entry name" value="Threonine dehydratase catabolic"/>
    <property type="match status" value="1"/>
</dbReference>
<dbReference type="PANTHER" id="PTHR48078:SF6">
    <property type="entry name" value="L-THREONINE DEHYDRATASE CATABOLIC TDCB"/>
    <property type="match status" value="1"/>
</dbReference>
<dbReference type="InterPro" id="IPR036052">
    <property type="entry name" value="TrpB-like_PALP_sf"/>
</dbReference>
<evidence type="ECO:0000256" key="2">
    <source>
        <dbReference type="ARBA" id="ARBA00010869"/>
    </source>
</evidence>
<dbReference type="GO" id="GO:0030170">
    <property type="term" value="F:pyridoxal phosphate binding"/>
    <property type="evidence" value="ECO:0007669"/>
    <property type="project" value="InterPro"/>
</dbReference>
<reference evidence="6" key="1">
    <citation type="submission" date="2020-05" db="EMBL/GenBank/DDBJ databases">
        <authorList>
            <person name="Chiriac C."/>
            <person name="Salcher M."/>
            <person name="Ghai R."/>
            <person name="Kavagutti S V."/>
        </authorList>
    </citation>
    <scope>NUCLEOTIDE SEQUENCE</scope>
</reference>
<evidence type="ECO:0000256" key="1">
    <source>
        <dbReference type="ARBA" id="ARBA00001933"/>
    </source>
</evidence>
<comment type="cofactor">
    <cofactor evidence="1">
        <name>pyridoxal 5'-phosphate</name>
        <dbReference type="ChEBI" id="CHEBI:597326"/>
    </cofactor>
</comment>
<proteinExistence type="inferred from homology"/>
<sequence>MMNTNVPPPTEQQLEAARRVIGDHLVPTPTVTLSLRGRPVLTKMELFQPTGAFKIRGALAAIDAALKSDPTGAVIASSAGNHGLGIAHAAMLLGARATVVVPETASAAKVKKLRSYDIELIQHGNSYDDAQAFALALASERSIRFLSPFNDPDVVAGQSTVFEEMLHQAPELEHLVVSVGGGGLISGSLIAREAHGRTDIQVTAVQPKNSSALYFALQGMTMAEITHLPTIADGLAGGGDDGAMTNAIVAHHQIPFVLVPEAEIRSAVRECVEQNGLVMEGSATASYAAITSNLINDTSSRVGFIACGRNIAFDLLQSLLAE</sequence>
<dbReference type="InterPro" id="IPR001926">
    <property type="entry name" value="TrpB-like_PALP"/>
</dbReference>
<dbReference type="InterPro" id="IPR000634">
    <property type="entry name" value="Ser/Thr_deHydtase_PyrdxlP-BS"/>
</dbReference>